<gene>
    <name evidence="2" type="ORF">DCW38_00395</name>
</gene>
<reference evidence="2 3" key="1">
    <citation type="journal article" date="2018" name="Nat. Biotechnol.">
        <title>A standardized bacterial taxonomy based on genome phylogeny substantially revises the tree of life.</title>
        <authorList>
            <person name="Parks D.H."/>
            <person name="Chuvochina M."/>
            <person name="Waite D.W."/>
            <person name="Rinke C."/>
            <person name="Skarshewski A."/>
            <person name="Chaumeil P.A."/>
            <person name="Hugenholtz P."/>
        </authorList>
    </citation>
    <scope>NUCLEOTIDE SEQUENCE [LARGE SCALE GENOMIC DNA]</scope>
    <source>
        <strain evidence="2">UBA9956</strain>
    </source>
</reference>
<dbReference type="AlphaFoldDB" id="A0A350H7W9"/>
<name>A0A350H7W9_UNCW3</name>
<protein>
    <recommendedName>
        <fullName evidence="4">Outer membrane protein beta-barrel domain-containing protein</fullName>
    </recommendedName>
</protein>
<evidence type="ECO:0000313" key="3">
    <source>
        <dbReference type="Proteomes" id="UP000264062"/>
    </source>
</evidence>
<evidence type="ECO:0000256" key="1">
    <source>
        <dbReference type="SAM" id="SignalP"/>
    </source>
</evidence>
<dbReference type="Proteomes" id="UP000264062">
    <property type="component" value="Unassembled WGS sequence"/>
</dbReference>
<feature type="chain" id="PRO_5016915315" description="Outer membrane protein beta-barrel domain-containing protein" evidence="1">
    <location>
        <begin position="20"/>
        <end position="172"/>
    </location>
</feature>
<evidence type="ECO:0008006" key="4">
    <source>
        <dbReference type="Google" id="ProtNLM"/>
    </source>
</evidence>
<evidence type="ECO:0000313" key="2">
    <source>
        <dbReference type="EMBL" id="HAV91635.1"/>
    </source>
</evidence>
<accession>A0A350H7W9</accession>
<feature type="signal peptide" evidence="1">
    <location>
        <begin position="1"/>
        <end position="19"/>
    </location>
</feature>
<sequence length="172" mass="19468">MKKFFLAILILTMSTVLFASTGGFIDFIATRPSNTVSYIGTFGLSIFLEMENLAGIENLSLRPKLTYGIGTGLIREDANESNIVYSVLIPDISLIYYIREFTEATKNGFVFYVGAGALMTFRFEHYYLDYFSDGIYYKYPYPALKFGLDINRKLLLELSISSPVMISIGLRF</sequence>
<comment type="caution">
    <text evidence="2">The sequence shown here is derived from an EMBL/GenBank/DDBJ whole genome shotgun (WGS) entry which is preliminary data.</text>
</comment>
<proteinExistence type="predicted"/>
<organism evidence="2 3">
    <name type="scientific">candidate division WOR-3 bacterium</name>
    <dbReference type="NCBI Taxonomy" id="2052148"/>
    <lineage>
        <taxon>Bacteria</taxon>
        <taxon>Bacteria division WOR-3</taxon>
    </lineage>
</organism>
<keyword evidence="1" id="KW-0732">Signal</keyword>
<dbReference type="EMBL" id="DMZY01000014">
    <property type="protein sequence ID" value="HAV91635.1"/>
    <property type="molecule type" value="Genomic_DNA"/>
</dbReference>